<dbReference type="Proteomes" id="UP000663889">
    <property type="component" value="Unassembled WGS sequence"/>
</dbReference>
<protein>
    <submittedName>
        <fullName evidence="6">Uncharacterized protein</fullName>
    </submittedName>
</protein>
<name>A0A818V6V4_9BILA</name>
<dbReference type="Proteomes" id="UP000663874">
    <property type="component" value="Unassembled WGS sequence"/>
</dbReference>
<proteinExistence type="predicted"/>
<accession>A0A818V6V4</accession>
<evidence type="ECO:0000313" key="7">
    <source>
        <dbReference type="Proteomes" id="UP000663823"/>
    </source>
</evidence>
<organism evidence="6 7">
    <name type="scientific">Rotaria sordida</name>
    <dbReference type="NCBI Taxonomy" id="392033"/>
    <lineage>
        <taxon>Eukaryota</taxon>
        <taxon>Metazoa</taxon>
        <taxon>Spiralia</taxon>
        <taxon>Gnathifera</taxon>
        <taxon>Rotifera</taxon>
        <taxon>Eurotatoria</taxon>
        <taxon>Bdelloidea</taxon>
        <taxon>Philodinida</taxon>
        <taxon>Philodinidae</taxon>
        <taxon>Rotaria</taxon>
    </lineage>
</organism>
<evidence type="ECO:0000256" key="1">
    <source>
        <dbReference type="SAM" id="SignalP"/>
    </source>
</evidence>
<dbReference type="Proteomes" id="UP000663882">
    <property type="component" value="Unassembled WGS sequence"/>
</dbReference>
<evidence type="ECO:0000313" key="2">
    <source>
        <dbReference type="EMBL" id="CAF0841372.1"/>
    </source>
</evidence>
<evidence type="ECO:0000313" key="4">
    <source>
        <dbReference type="EMBL" id="CAF0899578.1"/>
    </source>
</evidence>
<reference evidence="6" key="1">
    <citation type="submission" date="2021-02" db="EMBL/GenBank/DDBJ databases">
        <authorList>
            <person name="Nowell W R."/>
        </authorList>
    </citation>
    <scope>NUCLEOTIDE SEQUENCE</scope>
</reference>
<dbReference type="OrthoDB" id="10037645at2759"/>
<evidence type="ECO:0000313" key="6">
    <source>
        <dbReference type="EMBL" id="CAF3708034.1"/>
    </source>
</evidence>
<keyword evidence="1" id="KW-0732">Signal</keyword>
<dbReference type="EMBL" id="CAJNOO010000309">
    <property type="protein sequence ID" value="CAF0899578.1"/>
    <property type="molecule type" value="Genomic_DNA"/>
</dbReference>
<dbReference type="EMBL" id="CAJOAX010001348">
    <property type="protein sequence ID" value="CAF3708034.1"/>
    <property type="molecule type" value="Genomic_DNA"/>
</dbReference>
<evidence type="ECO:0000313" key="3">
    <source>
        <dbReference type="EMBL" id="CAF0853377.1"/>
    </source>
</evidence>
<sequence>MIYRSIFAFTLIITLFVHTLNAISPSYLQQHHYKKLLIPNIIGFDYQSLPSIIEQDNNDDDGEGISDDYTLRRNIFRNFHLSPLWLSRRTRASRFYATPLWISRTGR</sequence>
<dbReference type="EMBL" id="CAJNOU010000082">
    <property type="protein sequence ID" value="CAF0853377.1"/>
    <property type="molecule type" value="Genomic_DNA"/>
</dbReference>
<keyword evidence="8" id="KW-1185">Reference proteome</keyword>
<dbReference type="Proteomes" id="UP000663823">
    <property type="component" value="Unassembled WGS sequence"/>
</dbReference>
<gene>
    <name evidence="5" type="ORF">FNK824_LOCUS5711</name>
    <name evidence="2" type="ORF">JXQ802_LOCUS6202</name>
    <name evidence="6" type="ORF">OTI717_LOCUS12985</name>
    <name evidence="4" type="ORF">RFH988_LOCUS8914</name>
    <name evidence="3" type="ORF">SEV965_LOCUS3230</name>
</gene>
<dbReference type="AlphaFoldDB" id="A0A818V6V4"/>
<dbReference type="EMBL" id="CAJNOL010000097">
    <property type="protein sequence ID" value="CAF0841372.1"/>
    <property type="molecule type" value="Genomic_DNA"/>
</dbReference>
<dbReference type="EMBL" id="CAJOBE010000466">
    <property type="protein sequence ID" value="CAF3645912.1"/>
    <property type="molecule type" value="Genomic_DNA"/>
</dbReference>
<dbReference type="Proteomes" id="UP000663870">
    <property type="component" value="Unassembled WGS sequence"/>
</dbReference>
<feature type="signal peptide" evidence="1">
    <location>
        <begin position="1"/>
        <end position="22"/>
    </location>
</feature>
<evidence type="ECO:0000313" key="8">
    <source>
        <dbReference type="Proteomes" id="UP000663870"/>
    </source>
</evidence>
<comment type="caution">
    <text evidence="6">The sequence shown here is derived from an EMBL/GenBank/DDBJ whole genome shotgun (WGS) entry which is preliminary data.</text>
</comment>
<evidence type="ECO:0000313" key="5">
    <source>
        <dbReference type="EMBL" id="CAF3645912.1"/>
    </source>
</evidence>
<feature type="chain" id="PRO_5036234288" evidence="1">
    <location>
        <begin position="23"/>
        <end position="107"/>
    </location>
</feature>